<evidence type="ECO:0000256" key="5">
    <source>
        <dbReference type="ARBA" id="ARBA00022723"/>
    </source>
</evidence>
<dbReference type="Gene3D" id="3.90.870.10">
    <property type="entry name" value="DHBP synthase"/>
    <property type="match status" value="1"/>
</dbReference>
<dbReference type="Proteomes" id="UP000290759">
    <property type="component" value="Unassembled WGS sequence"/>
</dbReference>
<dbReference type="GO" id="GO:0005525">
    <property type="term" value="F:GTP binding"/>
    <property type="evidence" value="ECO:0007669"/>
    <property type="project" value="UniProtKB-KW"/>
</dbReference>
<evidence type="ECO:0000256" key="10">
    <source>
        <dbReference type="ARBA" id="ARBA00043932"/>
    </source>
</evidence>
<dbReference type="HAMAP" id="MF_00179">
    <property type="entry name" value="RibA"/>
    <property type="match status" value="1"/>
</dbReference>
<dbReference type="FunFam" id="3.40.50.10990:FF:000001">
    <property type="entry name" value="Riboflavin biosynthesis protein RibBA"/>
    <property type="match status" value="1"/>
</dbReference>
<dbReference type="InterPro" id="IPR000926">
    <property type="entry name" value="RibA"/>
</dbReference>
<evidence type="ECO:0000256" key="6">
    <source>
        <dbReference type="ARBA" id="ARBA00022741"/>
    </source>
</evidence>
<feature type="active site" description="Nucleophile" evidence="12">
    <location>
        <position position="230"/>
    </location>
</feature>
<feature type="binding site" evidence="12">
    <location>
        <begin position="194"/>
        <end position="196"/>
    </location>
    <ligand>
        <name>GTP</name>
        <dbReference type="ChEBI" id="CHEBI:37565"/>
    </ligand>
</feature>
<evidence type="ECO:0000256" key="11">
    <source>
        <dbReference type="ARBA" id="ARBA00049295"/>
    </source>
</evidence>
<keyword evidence="6 12" id="KW-0547">Nucleotide-binding</keyword>
<dbReference type="NCBIfam" id="TIGR00505">
    <property type="entry name" value="ribA"/>
    <property type="match status" value="1"/>
</dbReference>
<feature type="binding site" evidence="12">
    <location>
        <position position="251"/>
    </location>
    <ligand>
        <name>GTP</name>
        <dbReference type="ChEBI" id="CHEBI:37565"/>
    </ligand>
</feature>
<evidence type="ECO:0000256" key="9">
    <source>
        <dbReference type="ARBA" id="ARBA00023134"/>
    </source>
</evidence>
<comment type="caution">
    <text evidence="14">The sequence shown here is derived from an EMBL/GenBank/DDBJ whole genome shotgun (WGS) entry which is preliminary data.</text>
</comment>
<comment type="similarity">
    <text evidence="12">Belongs to the GTP cyclohydrolase II family.</text>
</comment>
<reference evidence="14 15" key="2">
    <citation type="submission" date="2019-02" db="EMBL/GenBank/DDBJ databases">
        <title>'Lichenibacterium ramalinii' gen. nov. sp. nov., 'Lichenibacterium minor' gen. nov. sp. nov.</title>
        <authorList>
            <person name="Pankratov T."/>
        </authorList>
    </citation>
    <scope>NUCLEOTIDE SEQUENCE [LARGE SCALE GENOMIC DNA]</scope>
    <source>
        <strain evidence="14 15">RmlP026</strain>
    </source>
</reference>
<evidence type="ECO:0000259" key="13">
    <source>
        <dbReference type="Pfam" id="PF00925"/>
    </source>
</evidence>
<feature type="binding site" evidence="12">
    <location>
        <position position="154"/>
    </location>
    <ligand>
        <name>Zn(2+)</name>
        <dbReference type="ChEBI" id="CHEBI:29105"/>
        <note>catalytic</note>
    </ligand>
</feature>
<proteinExistence type="inferred from homology"/>
<dbReference type="GO" id="GO:0005829">
    <property type="term" value="C:cytosol"/>
    <property type="evidence" value="ECO:0007669"/>
    <property type="project" value="TreeGrafter"/>
</dbReference>
<keyword evidence="5 12" id="KW-0479">Metal-binding</keyword>
<dbReference type="GO" id="GO:0003935">
    <property type="term" value="F:GTP cyclohydrolase II activity"/>
    <property type="evidence" value="ECO:0007669"/>
    <property type="project" value="UniProtKB-UniRule"/>
</dbReference>
<dbReference type="GO" id="GO:0009231">
    <property type="term" value="P:riboflavin biosynthetic process"/>
    <property type="evidence" value="ECO:0007669"/>
    <property type="project" value="UniProtKB-UniRule"/>
</dbReference>
<evidence type="ECO:0000313" key="14">
    <source>
        <dbReference type="EMBL" id="RYC30876.1"/>
    </source>
</evidence>
<dbReference type="InterPro" id="IPR036144">
    <property type="entry name" value="RibA-like_sf"/>
</dbReference>
<organism evidence="14 15">
    <name type="scientific">Lichenibacterium minor</name>
    <dbReference type="NCBI Taxonomy" id="2316528"/>
    <lineage>
        <taxon>Bacteria</taxon>
        <taxon>Pseudomonadati</taxon>
        <taxon>Pseudomonadota</taxon>
        <taxon>Alphaproteobacteria</taxon>
        <taxon>Hyphomicrobiales</taxon>
        <taxon>Lichenihabitantaceae</taxon>
        <taxon>Lichenibacterium</taxon>
    </lineage>
</organism>
<evidence type="ECO:0000256" key="12">
    <source>
        <dbReference type="HAMAP-Rule" id="MF_00179"/>
    </source>
</evidence>
<feature type="binding site" evidence="12">
    <location>
        <begin position="149"/>
        <end position="153"/>
    </location>
    <ligand>
        <name>GTP</name>
        <dbReference type="ChEBI" id="CHEBI:37565"/>
    </ligand>
</feature>
<dbReference type="EMBL" id="QYBB01000020">
    <property type="protein sequence ID" value="RYC30876.1"/>
    <property type="molecule type" value="Genomic_DNA"/>
</dbReference>
<feature type="binding site" evidence="12">
    <location>
        <position position="256"/>
    </location>
    <ligand>
        <name>GTP</name>
        <dbReference type="ChEBI" id="CHEBI:37565"/>
    </ligand>
</feature>
<dbReference type="Gene3D" id="3.40.50.10990">
    <property type="entry name" value="GTP cyclohydrolase II"/>
    <property type="match status" value="1"/>
</dbReference>
<feature type="binding site" evidence="12">
    <location>
        <position position="167"/>
    </location>
    <ligand>
        <name>Zn(2+)</name>
        <dbReference type="ChEBI" id="CHEBI:29105"/>
        <note>catalytic</note>
    </ligand>
</feature>
<feature type="binding site" evidence="12">
    <location>
        <position position="170"/>
    </location>
    <ligand>
        <name>GTP</name>
        <dbReference type="ChEBI" id="CHEBI:37565"/>
    </ligand>
</feature>
<feature type="active site" description="Proton acceptor" evidence="12">
    <location>
        <position position="228"/>
    </location>
</feature>
<keyword evidence="9 12" id="KW-0342">GTP-binding</keyword>
<comment type="similarity">
    <text evidence="2">In the N-terminal section; belongs to the DHBP synthase family.</text>
</comment>
<dbReference type="GO" id="GO:0008270">
    <property type="term" value="F:zinc ion binding"/>
    <property type="evidence" value="ECO:0007669"/>
    <property type="project" value="UniProtKB-UniRule"/>
</dbReference>
<dbReference type="CDD" id="cd00641">
    <property type="entry name" value="GTP_cyclohydro2"/>
    <property type="match status" value="1"/>
</dbReference>
<name>A0A4Q2U7I8_9HYPH</name>
<keyword evidence="15" id="KW-1185">Reference proteome</keyword>
<keyword evidence="7 12" id="KW-0378">Hydrolase</keyword>
<comment type="function">
    <text evidence="10 12">Catalyzes the conversion of GTP to 2,5-diamino-6-ribosylamino-4(3H)-pyrimidinone 5'-phosphate (DARP), formate and pyrophosphate.</text>
</comment>
<accession>A0A4Q2U7I8</accession>
<dbReference type="PIRSF" id="PIRSF001259">
    <property type="entry name" value="RibA"/>
    <property type="match status" value="1"/>
</dbReference>
<dbReference type="Pfam" id="PF00925">
    <property type="entry name" value="GTP_cyclohydro2"/>
    <property type="match status" value="1"/>
</dbReference>
<evidence type="ECO:0000256" key="4">
    <source>
        <dbReference type="ARBA" id="ARBA00022619"/>
    </source>
</evidence>
<keyword evidence="4 12" id="KW-0686">Riboflavin biosynthesis</keyword>
<sequence length="305" mass="31991">MVAVAPHADVGPVAQGIEVVRAAPRTGGVLLVPEPVEAAHDLVAAAGVAGPAVLRAAALPGGVLARAGEARAFAARLGLPRLSIQDVVAHRLATETIVEEVASAQLPSLYSDQPLEVHAFRGLLDGTEHLALVRRPGGLGPFGPEPLVRLHSECLTGDALGSLRCDCGDQLRGALKQIGEDPQGGVVVYLRGQEGRGIGLANKIRAYALQERGLDTVEANAELGFPADMRDYGIAVQILAALGIARLRLLSNNPRKRSALERYGVAVAERRALRIGPNPHNATYLETKRIKLGHDLAGVKAVSEQ</sequence>
<evidence type="ECO:0000313" key="15">
    <source>
        <dbReference type="Proteomes" id="UP000290759"/>
    </source>
</evidence>
<evidence type="ECO:0000256" key="8">
    <source>
        <dbReference type="ARBA" id="ARBA00022833"/>
    </source>
</evidence>
<dbReference type="SUPFAM" id="SSF142695">
    <property type="entry name" value="RibA-like"/>
    <property type="match status" value="1"/>
</dbReference>
<dbReference type="AlphaFoldDB" id="A0A4Q2U7I8"/>
<dbReference type="UniPathway" id="UPA00275">
    <property type="reaction ID" value="UER00400"/>
</dbReference>
<feature type="binding site" evidence="12">
    <location>
        <position position="216"/>
    </location>
    <ligand>
        <name>GTP</name>
        <dbReference type="ChEBI" id="CHEBI:37565"/>
    </ligand>
</feature>
<comment type="pathway">
    <text evidence="1 12">Cofactor biosynthesis; riboflavin biosynthesis; 5-amino-6-(D-ribitylamino)uracil from GTP: step 1/4.</text>
</comment>
<dbReference type="EC" id="3.5.4.25" evidence="12"/>
<dbReference type="InterPro" id="IPR017945">
    <property type="entry name" value="DHBP_synth_RibB-like_a/b_dom"/>
</dbReference>
<comment type="catalytic activity">
    <reaction evidence="11 12">
        <text>GTP + 4 H2O = 2,5-diamino-6-hydroxy-4-(5-phosphoribosylamino)-pyrimidine + formate + 2 phosphate + 3 H(+)</text>
        <dbReference type="Rhea" id="RHEA:23704"/>
        <dbReference type="ChEBI" id="CHEBI:15377"/>
        <dbReference type="ChEBI" id="CHEBI:15378"/>
        <dbReference type="ChEBI" id="CHEBI:15740"/>
        <dbReference type="ChEBI" id="CHEBI:37565"/>
        <dbReference type="ChEBI" id="CHEBI:43474"/>
        <dbReference type="ChEBI" id="CHEBI:58614"/>
        <dbReference type="EC" id="3.5.4.25"/>
    </reaction>
</comment>
<evidence type="ECO:0000256" key="1">
    <source>
        <dbReference type="ARBA" id="ARBA00004853"/>
    </source>
</evidence>
<evidence type="ECO:0000256" key="7">
    <source>
        <dbReference type="ARBA" id="ARBA00022801"/>
    </source>
</evidence>
<evidence type="ECO:0000256" key="2">
    <source>
        <dbReference type="ARBA" id="ARBA00005520"/>
    </source>
</evidence>
<dbReference type="PANTHER" id="PTHR21327">
    <property type="entry name" value="GTP CYCLOHYDROLASE II-RELATED"/>
    <property type="match status" value="1"/>
</dbReference>
<feature type="domain" description="GTP cyclohydrolase II" evidence="13">
    <location>
        <begin position="101"/>
        <end position="271"/>
    </location>
</feature>
<comment type="similarity">
    <text evidence="3">In the C-terminal section; belongs to the GTP cyclohydrolase II family.</text>
</comment>
<dbReference type="NCBIfam" id="NF001591">
    <property type="entry name" value="PRK00393.1"/>
    <property type="match status" value="1"/>
</dbReference>
<dbReference type="GO" id="GO:0008686">
    <property type="term" value="F:3,4-dihydroxy-2-butanone-4-phosphate synthase activity"/>
    <property type="evidence" value="ECO:0007669"/>
    <property type="project" value="TreeGrafter"/>
</dbReference>
<reference evidence="14 15" key="1">
    <citation type="submission" date="2018-12" db="EMBL/GenBank/DDBJ databases">
        <authorList>
            <person name="Grouzdev D.S."/>
            <person name="Krutkina M.S."/>
        </authorList>
    </citation>
    <scope>NUCLEOTIDE SEQUENCE [LARGE SCALE GENOMIC DNA]</scope>
    <source>
        <strain evidence="14 15">RmlP026</strain>
    </source>
</reference>
<gene>
    <name evidence="12 14" type="primary">ribA</name>
    <name evidence="14" type="ORF">D3273_16480</name>
</gene>
<dbReference type="PANTHER" id="PTHR21327:SF18">
    <property type="entry name" value="3,4-DIHYDROXY-2-BUTANONE 4-PHOSPHATE SYNTHASE"/>
    <property type="match status" value="1"/>
</dbReference>
<comment type="cofactor">
    <cofactor evidence="12">
        <name>Zn(2+)</name>
        <dbReference type="ChEBI" id="CHEBI:29105"/>
    </cofactor>
    <text evidence="12">Binds 1 zinc ion per subunit.</text>
</comment>
<dbReference type="OrthoDB" id="9793111at2"/>
<dbReference type="InterPro" id="IPR032677">
    <property type="entry name" value="GTP_cyclohydro_II"/>
</dbReference>
<evidence type="ECO:0000256" key="3">
    <source>
        <dbReference type="ARBA" id="ARBA00008976"/>
    </source>
</evidence>
<protein>
    <recommendedName>
        <fullName evidence="12">GTP cyclohydrolase-2</fullName>
        <ecNumber evidence="12">3.5.4.25</ecNumber>
    </recommendedName>
    <alternativeName>
        <fullName evidence="12">GTP cyclohydrolase II</fullName>
    </alternativeName>
</protein>
<feature type="binding site" evidence="12">
    <location>
        <position position="165"/>
    </location>
    <ligand>
        <name>Zn(2+)</name>
        <dbReference type="ChEBI" id="CHEBI:29105"/>
        <note>catalytic</note>
    </ligand>
</feature>
<keyword evidence="8 12" id="KW-0862">Zinc</keyword>
<dbReference type="SUPFAM" id="SSF55821">
    <property type="entry name" value="YrdC/RibB"/>
    <property type="match status" value="1"/>
</dbReference>